<feature type="compositionally biased region" description="Polar residues" evidence="1">
    <location>
        <begin position="338"/>
        <end position="349"/>
    </location>
</feature>
<reference evidence="2" key="1">
    <citation type="journal article" date="2011" name="PLoS Biol.">
        <title>Gene gain and loss during evolution of obligate parasitism in the white rust pathogen of Arabidopsis thaliana.</title>
        <authorList>
            <person name="Kemen E."/>
            <person name="Gardiner A."/>
            <person name="Schultz-Larsen T."/>
            <person name="Kemen A.C."/>
            <person name="Balmuth A.L."/>
            <person name="Robert-Seilaniantz A."/>
            <person name="Bailey K."/>
            <person name="Holub E."/>
            <person name="Studholme D.J."/>
            <person name="Maclean D."/>
            <person name="Jones J.D."/>
        </authorList>
    </citation>
    <scope>NUCLEOTIDE SEQUENCE</scope>
</reference>
<feature type="compositionally biased region" description="Basic residues" evidence="1">
    <location>
        <begin position="251"/>
        <end position="260"/>
    </location>
</feature>
<dbReference type="AlphaFoldDB" id="F0WAX6"/>
<dbReference type="HOGENOM" id="CLU_559491_0_0_1"/>
<name>F0WAX6_9STRA</name>
<reference evidence="2" key="2">
    <citation type="submission" date="2011-02" db="EMBL/GenBank/DDBJ databases">
        <authorList>
            <person name="MacLean D."/>
        </authorList>
    </citation>
    <scope>NUCLEOTIDE SEQUENCE</scope>
</reference>
<dbReference type="EMBL" id="FR824093">
    <property type="protein sequence ID" value="CCA18298.1"/>
    <property type="molecule type" value="Genomic_DNA"/>
</dbReference>
<gene>
    <name evidence="2" type="primary">AlNc14C48G3837</name>
    <name evidence="3" type="synonym">AlNc14C50G3952</name>
    <name evidence="2" type="ORF">ALNC14_044410</name>
    <name evidence="3" type="ORF">ALNC14_045710</name>
</gene>
<evidence type="ECO:0000313" key="2">
    <source>
        <dbReference type="EMBL" id="CCA18298.1"/>
    </source>
</evidence>
<dbReference type="InterPro" id="IPR051291">
    <property type="entry name" value="CIMAP"/>
</dbReference>
<feature type="region of interest" description="Disordered" evidence="1">
    <location>
        <begin position="306"/>
        <end position="356"/>
    </location>
</feature>
<feature type="compositionally biased region" description="Acidic residues" evidence="1">
    <location>
        <begin position="319"/>
        <end position="329"/>
    </location>
</feature>
<protein>
    <submittedName>
        <fullName evidence="2">Uncharacterized protein AlNc14C48G3837</fullName>
    </submittedName>
    <submittedName>
        <fullName evidence="3">Uncharacterized protein AlNc14C50G3952</fullName>
    </submittedName>
</protein>
<feature type="region of interest" description="Disordered" evidence="1">
    <location>
        <begin position="248"/>
        <end position="282"/>
    </location>
</feature>
<dbReference type="EMBL" id="FR824095">
    <property type="protein sequence ID" value="CCA18428.1"/>
    <property type="molecule type" value="Genomic_DNA"/>
</dbReference>
<sequence>MAWVYRTFRGQLPEECFQDNKNPHLGPGCYEPTRKSRVRPNAAGFGSASRYEQRSHGYQTAAETPGPGSYSGNLDHPTGLASIRGALSAFESKTTRFNGLKTVQTPGPGAYCPELVGQEPKEGQMTRQRDRVGAHIMQLSTAPSIPSLSQSYGYEERFDGKLIRHAPKGIRHSGVGDDTTGPGDYDALEGIKKLDKHFSTDFAKTKISFDKSAERFPVKSSSGPKSKPEGAFANLMNKQIQEKAHLEAKKKSVGIRKSRRSAGSSFASKLDRFQGQARGGGPCPGDYEVGLSWDATGAKGPFKSAIERFSRPASPRLGEEEEMVGDDDGAWSAPKGRTASNNEQNSTIENPHMKDDSVQEITDDLLTESSKQQKEELNSDATFADLTTLTLTPENPGCSDEKSSLSCSDAEMNSEVKSDLPVGSRKATVTPPQTDWEEEVNRFTQILDKMLTQVTSRDLIQQTAEYILHHPHHSIRFQLKLKQVNTAA</sequence>
<dbReference type="PANTHER" id="PTHR21580">
    <property type="entry name" value="SHIPPO-1-RELATED"/>
    <property type="match status" value="1"/>
</dbReference>
<accession>F0WAX6</accession>
<organism evidence="2">
    <name type="scientific">Albugo laibachii Nc14</name>
    <dbReference type="NCBI Taxonomy" id="890382"/>
    <lineage>
        <taxon>Eukaryota</taxon>
        <taxon>Sar</taxon>
        <taxon>Stramenopiles</taxon>
        <taxon>Oomycota</taxon>
        <taxon>Peronosporomycetes</taxon>
        <taxon>Albuginales</taxon>
        <taxon>Albuginaceae</taxon>
        <taxon>Albugo</taxon>
    </lineage>
</organism>
<evidence type="ECO:0000313" key="3">
    <source>
        <dbReference type="EMBL" id="CCA18428.1"/>
    </source>
</evidence>
<feature type="region of interest" description="Disordered" evidence="1">
    <location>
        <begin position="414"/>
        <end position="433"/>
    </location>
</feature>
<feature type="region of interest" description="Disordered" evidence="1">
    <location>
        <begin position="19"/>
        <end position="74"/>
    </location>
</feature>
<dbReference type="Pfam" id="PF07004">
    <property type="entry name" value="SHIPPO-rpt"/>
    <property type="match status" value="2"/>
</dbReference>
<evidence type="ECO:0000256" key="1">
    <source>
        <dbReference type="SAM" id="MobiDB-lite"/>
    </source>
</evidence>
<proteinExistence type="predicted"/>
<dbReference type="InterPro" id="IPR010736">
    <property type="entry name" value="SHIPPO-rpt"/>
</dbReference>